<accession>A0A8X6UHQ5</accession>
<name>A0A8X6UHQ5_NEPPI</name>
<reference evidence="1" key="1">
    <citation type="submission" date="2020-08" db="EMBL/GenBank/DDBJ databases">
        <title>Multicomponent nature underlies the extraordinary mechanical properties of spider dragline silk.</title>
        <authorList>
            <person name="Kono N."/>
            <person name="Nakamura H."/>
            <person name="Mori M."/>
            <person name="Yoshida Y."/>
            <person name="Ohtoshi R."/>
            <person name="Malay A.D."/>
            <person name="Moran D.A.P."/>
            <person name="Tomita M."/>
            <person name="Numata K."/>
            <person name="Arakawa K."/>
        </authorList>
    </citation>
    <scope>NUCLEOTIDE SEQUENCE</scope>
</reference>
<dbReference type="OrthoDB" id="10414146at2759"/>
<gene>
    <name evidence="1" type="ORF">NPIL_533641</name>
</gene>
<sequence>MPDIYLNPHHILSFGIVPMGTAATHRTGLIDGREAMGWRQKSLATYHRDCNFVRQTFRVRNLSFMERAGSILSLLHLNCTFEVAGWPDREGSFPDCVFHVFIDLFSRTIGIWTVPQNRKSSDLFCA</sequence>
<proteinExistence type="predicted"/>
<dbReference type="EMBL" id="BMAW01030910">
    <property type="protein sequence ID" value="GFU18713.1"/>
    <property type="molecule type" value="Genomic_DNA"/>
</dbReference>
<organism evidence="1 2">
    <name type="scientific">Nephila pilipes</name>
    <name type="common">Giant wood spider</name>
    <name type="synonym">Nephila maculata</name>
    <dbReference type="NCBI Taxonomy" id="299642"/>
    <lineage>
        <taxon>Eukaryota</taxon>
        <taxon>Metazoa</taxon>
        <taxon>Ecdysozoa</taxon>
        <taxon>Arthropoda</taxon>
        <taxon>Chelicerata</taxon>
        <taxon>Arachnida</taxon>
        <taxon>Araneae</taxon>
        <taxon>Araneomorphae</taxon>
        <taxon>Entelegynae</taxon>
        <taxon>Araneoidea</taxon>
        <taxon>Nephilidae</taxon>
        <taxon>Nephila</taxon>
    </lineage>
</organism>
<evidence type="ECO:0000313" key="1">
    <source>
        <dbReference type="EMBL" id="GFU18713.1"/>
    </source>
</evidence>
<dbReference type="Proteomes" id="UP000887013">
    <property type="component" value="Unassembled WGS sequence"/>
</dbReference>
<keyword evidence="2" id="KW-1185">Reference proteome</keyword>
<comment type="caution">
    <text evidence="1">The sequence shown here is derived from an EMBL/GenBank/DDBJ whole genome shotgun (WGS) entry which is preliminary data.</text>
</comment>
<evidence type="ECO:0000313" key="2">
    <source>
        <dbReference type="Proteomes" id="UP000887013"/>
    </source>
</evidence>
<protein>
    <submittedName>
        <fullName evidence="1">Uncharacterized protein</fullName>
    </submittedName>
</protein>
<dbReference type="AlphaFoldDB" id="A0A8X6UHQ5"/>